<feature type="compositionally biased region" description="Acidic residues" evidence="1">
    <location>
        <begin position="34"/>
        <end position="43"/>
    </location>
</feature>
<gene>
    <name evidence="2" type="ORF">Acr_09g0008040</name>
</gene>
<dbReference type="OrthoDB" id="10336638at2759"/>
<reference evidence="2 3" key="1">
    <citation type="submission" date="2019-07" db="EMBL/GenBank/DDBJ databases">
        <title>De Novo Assembly of kiwifruit Actinidia rufa.</title>
        <authorList>
            <person name="Sugita-Konishi S."/>
            <person name="Sato K."/>
            <person name="Mori E."/>
            <person name="Abe Y."/>
            <person name="Kisaki G."/>
            <person name="Hamano K."/>
            <person name="Suezawa K."/>
            <person name="Otani M."/>
            <person name="Fukuda T."/>
            <person name="Manabe T."/>
            <person name="Gomi K."/>
            <person name="Tabuchi M."/>
            <person name="Akimitsu K."/>
            <person name="Kataoka I."/>
        </authorList>
    </citation>
    <scope>NUCLEOTIDE SEQUENCE [LARGE SCALE GENOMIC DNA]</scope>
    <source>
        <strain evidence="3">cv. Fuchu</strain>
    </source>
</reference>
<protein>
    <submittedName>
        <fullName evidence="2">Uncharacterized protein</fullName>
    </submittedName>
</protein>
<proteinExistence type="predicted"/>
<comment type="caution">
    <text evidence="2">The sequence shown here is derived from an EMBL/GenBank/DDBJ whole genome shotgun (WGS) entry which is preliminary data.</text>
</comment>
<dbReference type="Proteomes" id="UP000585474">
    <property type="component" value="Unassembled WGS sequence"/>
</dbReference>
<evidence type="ECO:0000256" key="1">
    <source>
        <dbReference type="SAM" id="MobiDB-lite"/>
    </source>
</evidence>
<keyword evidence="3" id="KW-1185">Reference proteome</keyword>
<feature type="compositionally biased region" description="Acidic residues" evidence="1">
    <location>
        <begin position="11"/>
        <end position="25"/>
    </location>
</feature>
<dbReference type="AlphaFoldDB" id="A0A7J0F6M4"/>
<accession>A0A7J0F6M4</accession>
<sequence>MEAKEFSLPSDVEETVSEPEPEDLTDLPGGPEPDPYDALDPEEGAANPVSDGLLSGELVASQEQLPLLQVGVRMVVVRVTRRLAPRAYWAHTRLIDRHTRIHNREKSEVWEEGEPEDIYREIGKLIILFTL</sequence>
<dbReference type="EMBL" id="BJWL01000009">
    <property type="protein sequence ID" value="GFY94358.1"/>
    <property type="molecule type" value="Genomic_DNA"/>
</dbReference>
<evidence type="ECO:0000313" key="3">
    <source>
        <dbReference type="Proteomes" id="UP000585474"/>
    </source>
</evidence>
<feature type="region of interest" description="Disordered" evidence="1">
    <location>
        <begin position="1"/>
        <end position="51"/>
    </location>
</feature>
<organism evidence="2 3">
    <name type="scientific">Actinidia rufa</name>
    <dbReference type="NCBI Taxonomy" id="165716"/>
    <lineage>
        <taxon>Eukaryota</taxon>
        <taxon>Viridiplantae</taxon>
        <taxon>Streptophyta</taxon>
        <taxon>Embryophyta</taxon>
        <taxon>Tracheophyta</taxon>
        <taxon>Spermatophyta</taxon>
        <taxon>Magnoliopsida</taxon>
        <taxon>eudicotyledons</taxon>
        <taxon>Gunneridae</taxon>
        <taxon>Pentapetalae</taxon>
        <taxon>asterids</taxon>
        <taxon>Ericales</taxon>
        <taxon>Actinidiaceae</taxon>
        <taxon>Actinidia</taxon>
    </lineage>
</organism>
<evidence type="ECO:0000313" key="2">
    <source>
        <dbReference type="EMBL" id="GFY94358.1"/>
    </source>
</evidence>
<name>A0A7J0F6M4_9ERIC</name>